<feature type="region of interest" description="Disordered" evidence="1">
    <location>
        <begin position="306"/>
        <end position="346"/>
    </location>
</feature>
<keyword evidence="2" id="KW-0812">Transmembrane</keyword>
<protein>
    <submittedName>
        <fullName evidence="3">Uncharacterized protein</fullName>
    </submittedName>
</protein>
<accession>A0A9P4UTM7</accession>
<keyword evidence="2" id="KW-1133">Transmembrane helix</keyword>
<reference evidence="3" key="1">
    <citation type="journal article" date="2020" name="Stud. Mycol.">
        <title>101 Dothideomycetes genomes: a test case for predicting lifestyles and emergence of pathogens.</title>
        <authorList>
            <person name="Haridas S."/>
            <person name="Albert R."/>
            <person name="Binder M."/>
            <person name="Bloem J."/>
            <person name="Labutti K."/>
            <person name="Salamov A."/>
            <person name="Andreopoulos B."/>
            <person name="Baker S."/>
            <person name="Barry K."/>
            <person name="Bills G."/>
            <person name="Bluhm B."/>
            <person name="Cannon C."/>
            <person name="Castanera R."/>
            <person name="Culley D."/>
            <person name="Daum C."/>
            <person name="Ezra D."/>
            <person name="Gonzalez J."/>
            <person name="Henrissat B."/>
            <person name="Kuo A."/>
            <person name="Liang C."/>
            <person name="Lipzen A."/>
            <person name="Lutzoni F."/>
            <person name="Magnuson J."/>
            <person name="Mondo S."/>
            <person name="Nolan M."/>
            <person name="Ohm R."/>
            <person name="Pangilinan J."/>
            <person name="Park H.-J."/>
            <person name="Ramirez L."/>
            <person name="Alfaro M."/>
            <person name="Sun H."/>
            <person name="Tritt A."/>
            <person name="Yoshinaga Y."/>
            <person name="Zwiers L.-H."/>
            <person name="Turgeon B."/>
            <person name="Goodwin S."/>
            <person name="Spatafora J."/>
            <person name="Crous P."/>
            <person name="Grigoriev I."/>
        </authorList>
    </citation>
    <scope>NUCLEOTIDE SEQUENCE</scope>
    <source>
        <strain evidence="3">CBS 125425</strain>
    </source>
</reference>
<feature type="compositionally biased region" description="Basic and acidic residues" evidence="1">
    <location>
        <begin position="321"/>
        <end position="338"/>
    </location>
</feature>
<evidence type="ECO:0000256" key="2">
    <source>
        <dbReference type="SAM" id="Phobius"/>
    </source>
</evidence>
<sequence length="346" mass="37099">MWPRSLLASHRPRALPISSLPFVKMDGKAELLLPHHRRRCVGVARFQAMARSERYFFLGALSIAFASVVSGETYTDASCNAVVPTMSSCASRWDSIRTECTKSITTNTVWPGPCECGYYTNDLECFDEQALCAVQVWSQVPQWFRDGVTSCLMKDASYTIRAQLGEWQNPFLISGLAGNAVTDYGSSTSTRESRSTSAGSISSTSAQTAGGPQTVTVTAPTSQSPSTTASSEGPSGAHGMSNGAKIGLGLGLGLGVLMVSLVGGGLLLQKRRASAKTTTGGAQIVPELHGQDAHIFEVDSKRLYPENELAGDTGPWYDQSPVRHELESPTSRADHLDGQELPPRHR</sequence>
<dbReference type="Proteomes" id="UP000799444">
    <property type="component" value="Unassembled WGS sequence"/>
</dbReference>
<dbReference type="OrthoDB" id="3798519at2759"/>
<comment type="caution">
    <text evidence="3">The sequence shown here is derived from an EMBL/GenBank/DDBJ whole genome shotgun (WGS) entry which is preliminary data.</text>
</comment>
<feature type="region of interest" description="Disordered" evidence="1">
    <location>
        <begin position="184"/>
        <end position="240"/>
    </location>
</feature>
<feature type="compositionally biased region" description="Low complexity" evidence="1">
    <location>
        <begin position="186"/>
        <end position="231"/>
    </location>
</feature>
<name>A0A9P4UTM7_9PLEO</name>
<feature type="transmembrane region" description="Helical" evidence="2">
    <location>
        <begin position="246"/>
        <end position="268"/>
    </location>
</feature>
<keyword evidence="2" id="KW-0472">Membrane</keyword>
<evidence type="ECO:0000313" key="4">
    <source>
        <dbReference type="Proteomes" id="UP000799444"/>
    </source>
</evidence>
<keyword evidence="4" id="KW-1185">Reference proteome</keyword>
<proteinExistence type="predicted"/>
<evidence type="ECO:0000256" key="1">
    <source>
        <dbReference type="SAM" id="MobiDB-lite"/>
    </source>
</evidence>
<gene>
    <name evidence="3" type="ORF">EJ04DRAFT_122520</name>
</gene>
<dbReference type="AlphaFoldDB" id="A0A9P4UTM7"/>
<evidence type="ECO:0000313" key="3">
    <source>
        <dbReference type="EMBL" id="KAF2727992.1"/>
    </source>
</evidence>
<organism evidence="3 4">
    <name type="scientific">Polyplosphaeria fusca</name>
    <dbReference type="NCBI Taxonomy" id="682080"/>
    <lineage>
        <taxon>Eukaryota</taxon>
        <taxon>Fungi</taxon>
        <taxon>Dikarya</taxon>
        <taxon>Ascomycota</taxon>
        <taxon>Pezizomycotina</taxon>
        <taxon>Dothideomycetes</taxon>
        <taxon>Pleosporomycetidae</taxon>
        <taxon>Pleosporales</taxon>
        <taxon>Tetraplosphaeriaceae</taxon>
        <taxon>Polyplosphaeria</taxon>
    </lineage>
</organism>
<dbReference type="EMBL" id="ML996301">
    <property type="protein sequence ID" value="KAF2727992.1"/>
    <property type="molecule type" value="Genomic_DNA"/>
</dbReference>